<dbReference type="Pfam" id="PF12991">
    <property type="entry name" value="DUF3875"/>
    <property type="match status" value="1"/>
</dbReference>
<dbReference type="Pfam" id="PF19044">
    <property type="entry name" value="P-loop_TraG"/>
    <property type="match status" value="1"/>
</dbReference>
<proteinExistence type="predicted"/>
<keyword evidence="4" id="KW-1185">Reference proteome</keyword>
<dbReference type="AlphaFoldDB" id="A0A1M6XXD9"/>
<name>A0A1M6XXD9_9BACT</name>
<gene>
    <name evidence="3" type="ORF">SAMN05444266_10257</name>
</gene>
<dbReference type="Proteomes" id="UP000184420">
    <property type="component" value="Unassembled WGS sequence"/>
</dbReference>
<dbReference type="InterPro" id="IPR024451">
    <property type="entry name" value="TraG_N_Bacteroidetes"/>
</dbReference>
<sequence length="815" mass="93200">MEKWLKNIFPIADIEHNCILSKQGDITIAYRVDLPEIFTGHAEDFEGWHQGLIKAIKLLPKNTVFHKQDWFVKNRYKGEFSDADSFLKKRSQEYFNNRPFLDHQCYIMLTKRSLARKGSTSLMSNLIRPNIVPEQTLSAVALQEFEDVAGQFQKVLSDVGIILHRMGNDELLSHDRRAGLVEKYLYLLDKEDELLVQDIELRDQLRVGNKDCQLFTLSGNDSLPSVCGSRINYDKYSTDRTKFSIGFASHLGLLLPCNHIYNQYIIIDDAQQTLKKFESKRLRLQSLAAYSRENAISRDAVNEFLNESISQQRLPVKAHFNVLAWSESAEEAKDIRNLVTSALAQMDAIAKQETIGAAQIFWSGIPGNSADFPANDTFDTFAEQACCFLNLESNYRSDNPQESIRFCDRLTGKPVFVDPYTAPRMKGISSNMGTLVCGTSGGGKSMTVNHMLNSMYEQGAHCVILDIGGSYRGLCDLVGGYYFTYTEQNPIRFNPFYIPEGQVLDTEKKESLKSLLVALWKQESESFNRSEYVALSNALTGYYKYLSENPTAFPCFNTFYEYLQNFFIDELKLHRLKDRDFDIDNFLYVLRPFYRGGEFDYLLNAEGKQDLLNQRFTVIEMDNIKEHPVLFSVVTLICMELFISKVRKLAGIRKVFVIDEAWKAIAKPSMAEFTKYGFKTFRKFNGVPIVITQELDDLISSPIIKDAIIANADVKILMDMRKFMNKFDHLQAALGLSEKAKSILLSVNKDNREIFMEIGGQVAKVYKNDLCPHEYYAFTTEGKERVKVLEYAESLGSMEKAIEQMVADRKKLCNP</sequence>
<evidence type="ECO:0000313" key="4">
    <source>
        <dbReference type="Proteomes" id="UP000184420"/>
    </source>
</evidence>
<dbReference type="Gene3D" id="1.10.8.730">
    <property type="match status" value="1"/>
</dbReference>
<feature type="domain" description="TraG P-loop" evidence="2">
    <location>
        <begin position="404"/>
        <end position="808"/>
    </location>
</feature>
<dbReference type="SUPFAM" id="SSF52540">
    <property type="entry name" value="P-loop containing nucleoside triphosphate hydrolases"/>
    <property type="match status" value="1"/>
</dbReference>
<dbReference type="Gene3D" id="3.40.50.300">
    <property type="entry name" value="P-loop containing nucleotide triphosphate hydrolases"/>
    <property type="match status" value="1"/>
</dbReference>
<evidence type="ECO:0000259" key="2">
    <source>
        <dbReference type="Pfam" id="PF19044"/>
    </source>
</evidence>
<dbReference type="STRING" id="1419482.SAMN05444266_10257"/>
<dbReference type="InterPro" id="IPR027417">
    <property type="entry name" value="P-loop_NTPase"/>
</dbReference>
<protein>
    <submittedName>
        <fullName evidence="3">Bacteroides conjugation system ATPase, TraG family</fullName>
    </submittedName>
</protein>
<dbReference type="PANTHER" id="PTHR38467:SF1">
    <property type="entry name" value="CONJUGATIVE TRANSFER: ASSEMBLY"/>
    <property type="match status" value="1"/>
</dbReference>
<dbReference type="PANTHER" id="PTHR38467">
    <property type="match status" value="1"/>
</dbReference>
<dbReference type="RefSeq" id="WP_073078640.1">
    <property type="nucleotide sequence ID" value="NZ_FRBL01000002.1"/>
</dbReference>
<accession>A0A1M6XXD9</accession>
<dbReference type="InterPro" id="IPR053155">
    <property type="entry name" value="F-pilin_assembly_TraC"/>
</dbReference>
<organism evidence="3 4">
    <name type="scientific">Chitinophaga jiangningensis</name>
    <dbReference type="NCBI Taxonomy" id="1419482"/>
    <lineage>
        <taxon>Bacteria</taxon>
        <taxon>Pseudomonadati</taxon>
        <taxon>Bacteroidota</taxon>
        <taxon>Chitinophagia</taxon>
        <taxon>Chitinophagales</taxon>
        <taxon>Chitinophagaceae</taxon>
        <taxon>Chitinophaga</taxon>
    </lineage>
</organism>
<dbReference type="InterPro" id="IPR043964">
    <property type="entry name" value="P-loop_TraG"/>
</dbReference>
<dbReference type="InterPro" id="IPR022509">
    <property type="entry name" value="Conjugation_ATPase_TraG"/>
</dbReference>
<feature type="domain" description="TraG N-terminal Bacteroidetes" evidence="1">
    <location>
        <begin position="5"/>
        <end position="49"/>
    </location>
</feature>
<reference evidence="3 4" key="1">
    <citation type="submission" date="2016-11" db="EMBL/GenBank/DDBJ databases">
        <authorList>
            <person name="Jaros S."/>
            <person name="Januszkiewicz K."/>
            <person name="Wedrychowicz H."/>
        </authorList>
    </citation>
    <scope>NUCLEOTIDE SEQUENCE [LARGE SCALE GENOMIC DNA]</scope>
    <source>
        <strain evidence="3 4">DSM 27406</strain>
    </source>
</reference>
<dbReference type="NCBIfam" id="TIGR03783">
    <property type="entry name" value="Bac_Flav_CT_G"/>
    <property type="match status" value="1"/>
</dbReference>
<dbReference type="EMBL" id="FRBL01000002">
    <property type="protein sequence ID" value="SHL10518.1"/>
    <property type="molecule type" value="Genomic_DNA"/>
</dbReference>
<evidence type="ECO:0000313" key="3">
    <source>
        <dbReference type="EMBL" id="SHL10518.1"/>
    </source>
</evidence>
<evidence type="ECO:0000259" key="1">
    <source>
        <dbReference type="Pfam" id="PF12991"/>
    </source>
</evidence>
<dbReference type="OrthoDB" id="596266at2"/>